<reference evidence="2 3" key="1">
    <citation type="submission" date="2015-04" db="EMBL/GenBank/DDBJ databases">
        <authorList>
            <consortium name="Pathogen Informatics"/>
        </authorList>
    </citation>
    <scope>NUCLEOTIDE SEQUENCE [LARGE SCALE GENOMIC DNA]</scope>
    <source>
        <strain evidence="2 3">SGS1</strain>
    </source>
</reference>
<dbReference type="RefSeq" id="XP_028533575.1">
    <property type="nucleotide sequence ID" value="XM_028677158.1"/>
</dbReference>
<organism evidence="2 3">
    <name type="scientific">Plasmodium relictum</name>
    <dbReference type="NCBI Taxonomy" id="85471"/>
    <lineage>
        <taxon>Eukaryota</taxon>
        <taxon>Sar</taxon>
        <taxon>Alveolata</taxon>
        <taxon>Apicomplexa</taxon>
        <taxon>Aconoidasida</taxon>
        <taxon>Haemosporida</taxon>
        <taxon>Plasmodiidae</taxon>
        <taxon>Plasmodium</taxon>
        <taxon>Plasmodium (Haemamoeba)</taxon>
    </lineage>
</organism>
<name>A0A1J1H714_PLARL</name>
<accession>A0A1J1H714</accession>
<evidence type="ECO:0000256" key="1">
    <source>
        <dbReference type="SAM" id="MobiDB-lite"/>
    </source>
</evidence>
<keyword evidence="3" id="KW-1185">Reference proteome</keyword>
<dbReference type="GeneID" id="39736695"/>
<dbReference type="Proteomes" id="UP000220158">
    <property type="component" value="Chromosome 10"/>
</dbReference>
<evidence type="ECO:0000313" key="2">
    <source>
        <dbReference type="EMBL" id="CRH00572.1"/>
    </source>
</evidence>
<dbReference type="OrthoDB" id="376001at2759"/>
<feature type="region of interest" description="Disordered" evidence="1">
    <location>
        <begin position="183"/>
        <end position="204"/>
    </location>
</feature>
<evidence type="ECO:0000313" key="3">
    <source>
        <dbReference type="Proteomes" id="UP000220158"/>
    </source>
</evidence>
<dbReference type="EMBL" id="LN835305">
    <property type="protein sequence ID" value="CRH00572.1"/>
    <property type="molecule type" value="Genomic_DNA"/>
</dbReference>
<proteinExistence type="predicted"/>
<protein>
    <submittedName>
        <fullName evidence="2">Uncharacterized protein</fullName>
    </submittedName>
</protein>
<dbReference type="KEGG" id="prel:PRELSG_1022800"/>
<gene>
    <name evidence="2" type="ORF">PRELSG_1022800</name>
</gene>
<feature type="compositionally biased region" description="Basic and acidic residues" evidence="1">
    <location>
        <begin position="195"/>
        <end position="204"/>
    </location>
</feature>
<dbReference type="OMA" id="YNECALT"/>
<sequence length="351" mass="40968">MGHELNTSFLTTNIGEQSSFKSNNDCLNKNESLEDYLNFYSSRKCYVDPVNFESNTLNIVEINRLNGDMEENMINDIELNNINDTEKNNLNIMELNNLDLEDGINASYAITTDLKEHKNDNINAISENVYGFEKDFKQKVEYYETEQINYVEVNVNKENDNLEIVNEINKVKMGDEENLEIKEKESSHQNYFKSTNEDKGKKDNEELNVSDKFPLGENEMMYNECALTKDFFETIENINTKVFEKYNNLKDVTENLVDIINKSDFEKRINNLLDLSNNNSELIDKFKKKSEDCIRQCRKFETTSENLIGECINTLTQASICYAEWVCLHSFKIDPIDNDLKDIRLFIENSQ</sequence>
<dbReference type="VEuPathDB" id="PlasmoDB:PRELSG_1022800"/>
<dbReference type="AlphaFoldDB" id="A0A1J1H714"/>